<dbReference type="SUPFAM" id="SSF55200">
    <property type="entry name" value="Translation initiation factor IF3, C-terminal domain"/>
    <property type="match status" value="1"/>
</dbReference>
<dbReference type="Proteomes" id="UP001396898">
    <property type="component" value="Unassembled WGS sequence"/>
</dbReference>
<reference evidence="5 6" key="1">
    <citation type="submission" date="2023-01" db="EMBL/GenBank/DDBJ databases">
        <title>Analysis of 21 Apiospora genomes using comparative genomics revels a genus with tremendous synthesis potential of carbohydrate active enzymes and secondary metabolites.</title>
        <authorList>
            <person name="Sorensen T."/>
        </authorList>
    </citation>
    <scope>NUCLEOTIDE SEQUENCE [LARGE SCALE GENOMIC DNA]</scope>
    <source>
        <strain evidence="5 6">CBS 20057</strain>
    </source>
</reference>
<evidence type="ECO:0008006" key="7">
    <source>
        <dbReference type="Google" id="ProtNLM"/>
    </source>
</evidence>
<comment type="similarity">
    <text evidence="1">Belongs to the IF-3 family.</text>
</comment>
<evidence type="ECO:0000256" key="4">
    <source>
        <dbReference type="SAM" id="MobiDB-lite"/>
    </source>
</evidence>
<sequence length="285" mass="31417">MQPTRCLFSPARALQNVFLSHLDLSARRSIATAPSSIGRPAAAYLSTPRRLFSTDGGVRMKQFGRRPSNNYNNNKYNANTPPTPASRYPADDAIPYKFVKIADENGALSPPQRTSDVLGSLDLEKYSLVMKAPPPQKKAEEEEEDEGEEQEVLSFQDMPLAEPEAAICRIVDKFAYAKMMEEKEKEARRKKLNTKELELNWAIAPNDLGHKITQLEGFLAKGKTVEVMLAKKRGGRVATPEEGEALIERLEEAAAGKGANVAKREGSFPGIVKIKFEGRGKAAKA</sequence>
<gene>
    <name evidence="5" type="ORF">PG991_014134</name>
</gene>
<organism evidence="5 6">
    <name type="scientific">Apiospora marii</name>
    <dbReference type="NCBI Taxonomy" id="335849"/>
    <lineage>
        <taxon>Eukaryota</taxon>
        <taxon>Fungi</taxon>
        <taxon>Dikarya</taxon>
        <taxon>Ascomycota</taxon>
        <taxon>Pezizomycotina</taxon>
        <taxon>Sordariomycetes</taxon>
        <taxon>Xylariomycetidae</taxon>
        <taxon>Amphisphaeriales</taxon>
        <taxon>Apiosporaceae</taxon>
        <taxon>Apiospora</taxon>
    </lineage>
</organism>
<evidence type="ECO:0000256" key="3">
    <source>
        <dbReference type="ARBA" id="ARBA00022917"/>
    </source>
</evidence>
<keyword evidence="3" id="KW-0648">Protein biosynthesis</keyword>
<evidence type="ECO:0000256" key="2">
    <source>
        <dbReference type="ARBA" id="ARBA00022540"/>
    </source>
</evidence>
<dbReference type="EMBL" id="JAQQWI010000018">
    <property type="protein sequence ID" value="KAK8001912.1"/>
    <property type="molecule type" value="Genomic_DNA"/>
</dbReference>
<keyword evidence="2" id="KW-0396">Initiation factor</keyword>
<dbReference type="PANTHER" id="PTHR10938">
    <property type="entry name" value="TRANSLATION INITIATION FACTOR IF-3"/>
    <property type="match status" value="1"/>
</dbReference>
<dbReference type="InterPro" id="IPR001288">
    <property type="entry name" value="Translation_initiation_fac_3"/>
</dbReference>
<feature type="compositionally biased region" description="Low complexity" evidence="4">
    <location>
        <begin position="69"/>
        <end position="80"/>
    </location>
</feature>
<comment type="caution">
    <text evidence="5">The sequence shown here is derived from an EMBL/GenBank/DDBJ whole genome shotgun (WGS) entry which is preliminary data.</text>
</comment>
<proteinExistence type="inferred from homology"/>
<accession>A0ABR1R844</accession>
<dbReference type="Gene3D" id="3.30.110.10">
    <property type="entry name" value="Translation initiation factor 3 (IF-3), C-terminal domain"/>
    <property type="match status" value="1"/>
</dbReference>
<protein>
    <recommendedName>
        <fullName evidence="7">Translation initiation factor 3 C-terminal domain-containing protein</fullName>
    </recommendedName>
</protein>
<evidence type="ECO:0000256" key="1">
    <source>
        <dbReference type="ARBA" id="ARBA00005439"/>
    </source>
</evidence>
<evidence type="ECO:0000313" key="5">
    <source>
        <dbReference type="EMBL" id="KAK8001912.1"/>
    </source>
</evidence>
<dbReference type="InterPro" id="IPR036788">
    <property type="entry name" value="T_IF-3_C_sf"/>
</dbReference>
<feature type="region of interest" description="Disordered" evidence="4">
    <location>
        <begin position="55"/>
        <end position="88"/>
    </location>
</feature>
<evidence type="ECO:0000313" key="6">
    <source>
        <dbReference type="Proteomes" id="UP001396898"/>
    </source>
</evidence>
<keyword evidence="6" id="KW-1185">Reference proteome</keyword>
<name>A0ABR1R844_9PEZI</name>
<dbReference type="PANTHER" id="PTHR10938:SF0">
    <property type="entry name" value="TRANSLATION INITIATION FACTOR IF-3, MITOCHONDRIAL"/>
    <property type="match status" value="1"/>
</dbReference>